<dbReference type="RefSeq" id="WP_114840729.1">
    <property type="nucleotide sequence ID" value="NZ_CP031219.1"/>
</dbReference>
<evidence type="ECO:0000313" key="3">
    <source>
        <dbReference type="EMBL" id="RXK15510.1"/>
    </source>
</evidence>
<sequence length="504" mass="56613">MKKGIIALSTVAALTTCAFSSEISNNEMMKQIELLKKQIEMLEKKLNSNQDKVTTLEKTFTDKRFTKLEKNVKKNSEKIQEVKAHDAGDNIKWDVDFRTQYDNVQYKLSNGKKLTNNSIYSNRLWLGMKFQADENSTFYGTLSYNKLFGDNRAQIDGQTRNNASFDWVTNEAATNDNSLKVKEAYWLYTNDSFFGNNDVSWTASIGRRPSTDGLGISLRADQERKSALSHTVNVEFDGASARFNLDKLTGINGMWLKFCVGRGLTNAKLRFSSDGLDYIDDNDTSENVDMAGFIFVPYDNGQYSVHMNYAKAWNLIGNQDANADGQPDSNGKFYNFGDIELATIMFKAYGIGNGISDFLDDTTVFASYAMSKTDPDGNKAMLGSADSETGHSFWIGANMPCPLSEKARVGIEWNKGSKYWRSMTYGEDTMAGSKIAARGTAWEVYRHQKLTDALSFTLRYTQIKYDYTGSNGFFGDFGTPVKISDSPNAVEEAKNFSANIRYRF</sequence>
<dbReference type="AlphaFoldDB" id="A0AAX2AH75"/>
<name>A0AAX2AH75_9BACT</name>
<feature type="coiled-coil region" evidence="1">
    <location>
        <begin position="25"/>
        <end position="59"/>
    </location>
</feature>
<dbReference type="Proteomes" id="UP000290092">
    <property type="component" value="Unassembled WGS sequence"/>
</dbReference>
<keyword evidence="1" id="KW-0175">Coiled coil</keyword>
<proteinExistence type="predicted"/>
<dbReference type="EMBL" id="NXID01000027">
    <property type="protein sequence ID" value="RXK15510.1"/>
    <property type="molecule type" value="Genomic_DNA"/>
</dbReference>
<reference evidence="3 4" key="1">
    <citation type="submission" date="2017-09" db="EMBL/GenBank/DDBJ databases">
        <title>Genomics of the genus Arcobacter.</title>
        <authorList>
            <person name="Perez-Cataluna A."/>
            <person name="Figueras M.J."/>
            <person name="Salas-Masso N."/>
        </authorList>
    </citation>
    <scope>NUCLEOTIDE SEQUENCE [LARGE SCALE GENOMIC DNA]</scope>
    <source>
        <strain evidence="3 4">CECT 7386</strain>
    </source>
</reference>
<accession>A0AAX2AH75</accession>
<organism evidence="3 4">
    <name type="scientific">Malaciobacter mytili LMG 24559</name>
    <dbReference type="NCBI Taxonomy" id="1032238"/>
    <lineage>
        <taxon>Bacteria</taxon>
        <taxon>Pseudomonadati</taxon>
        <taxon>Campylobacterota</taxon>
        <taxon>Epsilonproteobacteria</taxon>
        <taxon>Campylobacterales</taxon>
        <taxon>Arcobacteraceae</taxon>
        <taxon>Malaciobacter</taxon>
    </lineage>
</organism>
<dbReference type="InterPro" id="IPR021803">
    <property type="entry name" value="DUF3373"/>
</dbReference>
<comment type="caution">
    <text evidence="3">The sequence shown here is derived from an EMBL/GenBank/DDBJ whole genome shotgun (WGS) entry which is preliminary data.</text>
</comment>
<evidence type="ECO:0000256" key="1">
    <source>
        <dbReference type="SAM" id="Coils"/>
    </source>
</evidence>
<evidence type="ECO:0000256" key="2">
    <source>
        <dbReference type="SAM" id="SignalP"/>
    </source>
</evidence>
<keyword evidence="2" id="KW-0732">Signal</keyword>
<feature type="signal peptide" evidence="2">
    <location>
        <begin position="1"/>
        <end position="20"/>
    </location>
</feature>
<evidence type="ECO:0000313" key="4">
    <source>
        <dbReference type="Proteomes" id="UP000290092"/>
    </source>
</evidence>
<gene>
    <name evidence="3" type="ORF">CP985_08230</name>
</gene>
<keyword evidence="4" id="KW-1185">Reference proteome</keyword>
<feature type="chain" id="PRO_5044016093" description="DUF3373 domain-containing protein" evidence="2">
    <location>
        <begin position="21"/>
        <end position="504"/>
    </location>
</feature>
<dbReference type="KEGG" id="amyt:AMYT_0218"/>
<evidence type="ECO:0008006" key="5">
    <source>
        <dbReference type="Google" id="ProtNLM"/>
    </source>
</evidence>
<dbReference type="Pfam" id="PF11853">
    <property type="entry name" value="DUF3373"/>
    <property type="match status" value="1"/>
</dbReference>
<protein>
    <recommendedName>
        <fullName evidence="5">DUF3373 domain-containing protein</fullName>
    </recommendedName>
</protein>